<sequence>MTLWVYHVWDLNQSKALVARCHEEDSSLRMTVISLGEREGASGREPSTRATSAAALRDRRREGKAPSYGFFFFFFLFEGRGRVLEWRVQRGGETHGGGWRCEKGGKRSLGKRVVVDEEQEDEKEEEKGLRENEAVNMVVVVRKRSEV</sequence>
<dbReference type="Proteomes" id="UP000291084">
    <property type="component" value="Chromosome 6"/>
</dbReference>
<protein>
    <submittedName>
        <fullName evidence="2">Uncharacterized protein</fullName>
    </submittedName>
</protein>
<evidence type="ECO:0000313" key="2">
    <source>
        <dbReference type="EMBL" id="BAT90676.1"/>
    </source>
</evidence>
<dbReference type="AlphaFoldDB" id="A0A0S3SCT0"/>
<feature type="region of interest" description="Disordered" evidence="1">
    <location>
        <begin position="38"/>
        <end position="61"/>
    </location>
</feature>
<reference evidence="2 3" key="1">
    <citation type="journal article" date="2015" name="Sci. Rep.">
        <title>The power of single molecule real-time sequencing technology in the de novo assembly of a eukaryotic genome.</title>
        <authorList>
            <person name="Sakai H."/>
            <person name="Naito K."/>
            <person name="Ogiso-Tanaka E."/>
            <person name="Takahashi Y."/>
            <person name="Iseki K."/>
            <person name="Muto C."/>
            <person name="Satou K."/>
            <person name="Teruya K."/>
            <person name="Shiroma A."/>
            <person name="Shimoji M."/>
            <person name="Hirano T."/>
            <person name="Itoh T."/>
            <person name="Kaga A."/>
            <person name="Tomooka N."/>
        </authorList>
    </citation>
    <scope>NUCLEOTIDE SEQUENCE [LARGE SCALE GENOMIC DNA]</scope>
    <source>
        <strain evidence="3">cv. Shumari</strain>
    </source>
</reference>
<dbReference type="EMBL" id="AP015039">
    <property type="protein sequence ID" value="BAT90676.1"/>
    <property type="molecule type" value="Genomic_DNA"/>
</dbReference>
<evidence type="ECO:0000256" key="1">
    <source>
        <dbReference type="SAM" id="MobiDB-lite"/>
    </source>
</evidence>
<keyword evidence="3" id="KW-1185">Reference proteome</keyword>
<name>A0A0S3SCT0_PHAAN</name>
<organism evidence="2 3">
    <name type="scientific">Vigna angularis var. angularis</name>
    <dbReference type="NCBI Taxonomy" id="157739"/>
    <lineage>
        <taxon>Eukaryota</taxon>
        <taxon>Viridiplantae</taxon>
        <taxon>Streptophyta</taxon>
        <taxon>Embryophyta</taxon>
        <taxon>Tracheophyta</taxon>
        <taxon>Spermatophyta</taxon>
        <taxon>Magnoliopsida</taxon>
        <taxon>eudicotyledons</taxon>
        <taxon>Gunneridae</taxon>
        <taxon>Pentapetalae</taxon>
        <taxon>rosids</taxon>
        <taxon>fabids</taxon>
        <taxon>Fabales</taxon>
        <taxon>Fabaceae</taxon>
        <taxon>Papilionoideae</taxon>
        <taxon>50 kb inversion clade</taxon>
        <taxon>NPAAA clade</taxon>
        <taxon>indigoferoid/millettioid clade</taxon>
        <taxon>Phaseoleae</taxon>
        <taxon>Vigna</taxon>
    </lineage>
</organism>
<accession>A0A0S3SCT0</accession>
<gene>
    <name evidence="2" type="primary">Vigan.06G195600</name>
    <name evidence="2" type="ORF">VIGAN_06195600</name>
</gene>
<proteinExistence type="predicted"/>
<evidence type="ECO:0000313" key="3">
    <source>
        <dbReference type="Proteomes" id="UP000291084"/>
    </source>
</evidence>